<dbReference type="PANTHER" id="PTHR46889">
    <property type="entry name" value="TRANSPOSASE INSF FOR INSERTION SEQUENCE IS3B-RELATED"/>
    <property type="match status" value="1"/>
</dbReference>
<name>A0A7L6N3J0_9MOLU</name>
<evidence type="ECO:0000313" key="2">
    <source>
        <dbReference type="EMBL" id="QLY39807.1"/>
    </source>
</evidence>
<organism evidence="2 3">
    <name type="scientific">Hujiaoplasma nucleasis</name>
    <dbReference type="NCBI Taxonomy" id="2725268"/>
    <lineage>
        <taxon>Bacteria</taxon>
        <taxon>Bacillati</taxon>
        <taxon>Mycoplasmatota</taxon>
        <taxon>Mollicutes</taxon>
        <taxon>Candidatus Izemoplasmatales</taxon>
        <taxon>Hujiaoplasmataceae</taxon>
        <taxon>Hujiaoplasma</taxon>
    </lineage>
</organism>
<gene>
    <name evidence="2" type="ORF">HF295_02590</name>
</gene>
<dbReference type="InterPro" id="IPR050900">
    <property type="entry name" value="Transposase_IS3/IS150/IS904"/>
</dbReference>
<evidence type="ECO:0000313" key="3">
    <source>
        <dbReference type="Proteomes" id="UP000512167"/>
    </source>
</evidence>
<accession>A0A7L6N3J0</accession>
<dbReference type="EMBL" id="CP051151">
    <property type="protein sequence ID" value="QLY39807.1"/>
    <property type="molecule type" value="Genomic_DNA"/>
</dbReference>
<dbReference type="KEGG" id="tbk:HF295_02590"/>
<dbReference type="Proteomes" id="UP000512167">
    <property type="component" value="Chromosome"/>
</dbReference>
<evidence type="ECO:0000259" key="1">
    <source>
        <dbReference type="Pfam" id="PF13276"/>
    </source>
</evidence>
<dbReference type="AlphaFoldDB" id="A0A7L6N3J0"/>
<dbReference type="PANTHER" id="PTHR46889:SF4">
    <property type="entry name" value="TRANSPOSASE INSO FOR INSERTION SEQUENCE ELEMENT IS911B-RELATED"/>
    <property type="match status" value="1"/>
</dbReference>
<dbReference type="RefSeq" id="WP_312032291.1">
    <property type="nucleotide sequence ID" value="NZ_CP051151.1"/>
</dbReference>
<sequence length="123" mass="15095">MNRSSYYKWLKRKNNINQEDEWIKDTILNFHDLFNGILGYRRMTLFMNRVFELKYNIKRIRRHMRELSVASAIRRKRKNYLSYKPEQVGENVLNREFKASKPNEKWLTDVTEYKIIGPTKNFT</sequence>
<protein>
    <submittedName>
        <fullName evidence="2">IS3 family transposase</fullName>
    </submittedName>
</protein>
<keyword evidence="3" id="KW-1185">Reference proteome</keyword>
<feature type="domain" description="HTH-like" evidence="1">
    <location>
        <begin position="19"/>
        <end position="77"/>
    </location>
</feature>
<reference evidence="2 3" key="1">
    <citation type="submission" date="2020-04" db="EMBL/GenBank/DDBJ databases">
        <authorList>
            <person name="Zheng R.K."/>
            <person name="Sun C.M."/>
        </authorList>
    </citation>
    <scope>NUCLEOTIDE SEQUENCE [LARGE SCALE GENOMIC DNA]</scope>
    <source>
        <strain evidence="3">zrk29</strain>
    </source>
</reference>
<dbReference type="InterPro" id="IPR025948">
    <property type="entry name" value="HTH-like_dom"/>
</dbReference>
<dbReference type="Pfam" id="PF13276">
    <property type="entry name" value="HTH_21"/>
    <property type="match status" value="1"/>
</dbReference>
<proteinExistence type="predicted"/>